<dbReference type="PANTHER" id="PTHR40135">
    <property type="entry name" value="MITOCHONDRIAL PHOSPHATE CARRIER PROTEIN"/>
    <property type="match status" value="1"/>
</dbReference>
<dbReference type="EMBL" id="JAAGWQ010000026">
    <property type="protein sequence ID" value="KAF5677332.1"/>
    <property type="molecule type" value="Genomic_DNA"/>
</dbReference>
<gene>
    <name evidence="2" type="ORF">FHETE_1844</name>
</gene>
<dbReference type="Proteomes" id="UP000567885">
    <property type="component" value="Unassembled WGS sequence"/>
</dbReference>
<dbReference type="OrthoDB" id="9992270at2759"/>
<proteinExistence type="predicted"/>
<feature type="transmembrane region" description="Helical" evidence="1">
    <location>
        <begin position="6"/>
        <end position="27"/>
    </location>
</feature>
<keyword evidence="3" id="KW-1185">Reference proteome</keyword>
<dbReference type="PROSITE" id="PS51257">
    <property type="entry name" value="PROKAR_LIPOPROTEIN"/>
    <property type="match status" value="1"/>
</dbReference>
<name>A0A8H5TZX6_FUSHE</name>
<dbReference type="PANTHER" id="PTHR40135:SF1">
    <property type="entry name" value="MITOCHONDRIAL PHOSPHATE CARRIER PROTEIN"/>
    <property type="match status" value="1"/>
</dbReference>
<evidence type="ECO:0000313" key="2">
    <source>
        <dbReference type="EMBL" id="KAF5677332.1"/>
    </source>
</evidence>
<keyword evidence="1" id="KW-1133">Transmembrane helix</keyword>
<comment type="caution">
    <text evidence="2">The sequence shown here is derived from an EMBL/GenBank/DDBJ whole genome shotgun (WGS) entry which is preliminary data.</text>
</comment>
<evidence type="ECO:0000313" key="3">
    <source>
        <dbReference type="Proteomes" id="UP000567885"/>
    </source>
</evidence>
<accession>A0A8H5TZX6</accession>
<sequence length="83" mass="9498">MWVTRALSITNFVVACSALSFQVGVLYPWHHQLDEAFHDLKKEHMKVLAAVESKIERTQDTTVLEENRRGLRSMLGSLTAWKA</sequence>
<keyword evidence="1" id="KW-0472">Membrane</keyword>
<keyword evidence="1" id="KW-0812">Transmembrane</keyword>
<evidence type="ECO:0000256" key="1">
    <source>
        <dbReference type="SAM" id="Phobius"/>
    </source>
</evidence>
<protein>
    <submittedName>
        <fullName evidence="2">Mitochondrial phosphate carrier</fullName>
    </submittedName>
</protein>
<reference evidence="2 3" key="1">
    <citation type="submission" date="2020-05" db="EMBL/GenBank/DDBJ databases">
        <title>Identification and distribution of gene clusters putatively required for synthesis of sphingolipid metabolism inhibitors in phylogenetically diverse species of the filamentous fungus Fusarium.</title>
        <authorList>
            <person name="Kim H.-S."/>
            <person name="Busman M."/>
            <person name="Brown D.W."/>
            <person name="Divon H."/>
            <person name="Uhlig S."/>
            <person name="Proctor R.H."/>
        </authorList>
    </citation>
    <scope>NUCLEOTIDE SEQUENCE [LARGE SCALE GENOMIC DNA]</scope>
    <source>
        <strain evidence="2 3">NRRL 20693</strain>
    </source>
</reference>
<dbReference type="AlphaFoldDB" id="A0A8H5TZX6"/>
<organism evidence="2 3">
    <name type="scientific">Fusarium heterosporum</name>
    <dbReference type="NCBI Taxonomy" id="42747"/>
    <lineage>
        <taxon>Eukaryota</taxon>
        <taxon>Fungi</taxon>
        <taxon>Dikarya</taxon>
        <taxon>Ascomycota</taxon>
        <taxon>Pezizomycotina</taxon>
        <taxon>Sordariomycetes</taxon>
        <taxon>Hypocreomycetidae</taxon>
        <taxon>Hypocreales</taxon>
        <taxon>Nectriaceae</taxon>
        <taxon>Fusarium</taxon>
        <taxon>Fusarium heterosporum species complex</taxon>
    </lineage>
</organism>